<protein>
    <recommendedName>
        <fullName evidence="3">Phage protein</fullName>
    </recommendedName>
</protein>
<dbReference type="AlphaFoldDB" id="A0ABD4X0J7"/>
<evidence type="ECO:0008006" key="3">
    <source>
        <dbReference type="Google" id="ProtNLM"/>
    </source>
</evidence>
<gene>
    <name evidence="1" type="ORF">PVE99_26955</name>
</gene>
<dbReference type="RefSeq" id="WP_223268895.1">
    <property type="nucleotide sequence ID" value="NZ_CATKQG010000011.1"/>
</dbReference>
<evidence type="ECO:0000313" key="2">
    <source>
        <dbReference type="Proteomes" id="UP001213771"/>
    </source>
</evidence>
<dbReference type="EMBL" id="JARAOX010000219">
    <property type="protein sequence ID" value="MDD9786010.1"/>
    <property type="molecule type" value="Genomic_DNA"/>
</dbReference>
<evidence type="ECO:0000313" key="1">
    <source>
        <dbReference type="EMBL" id="MDD9786010.1"/>
    </source>
</evidence>
<accession>A0ABD4X0J7</accession>
<sequence>MKKLYYYRISEGQDEMYSETIVVHEEQFDQGTFEEMVKEAMVDKPGKIDQVDIVKYLIGHYHFQVAYIEAAFHSTYIEEQ</sequence>
<reference evidence="1 2" key="1">
    <citation type="submission" date="2023-02" db="EMBL/GenBank/DDBJ databases">
        <authorList>
            <person name="Olszewska D."/>
        </authorList>
    </citation>
    <scope>NUCLEOTIDE SEQUENCE [LARGE SCALE GENOMIC DNA]</scope>
    <source>
        <strain evidence="1 2">FDU301</strain>
    </source>
</reference>
<dbReference type="GeneID" id="64147512"/>
<organism evidence="1 2">
    <name type="scientific">Priestia megaterium</name>
    <name type="common">Bacillus megaterium</name>
    <dbReference type="NCBI Taxonomy" id="1404"/>
    <lineage>
        <taxon>Bacteria</taxon>
        <taxon>Bacillati</taxon>
        <taxon>Bacillota</taxon>
        <taxon>Bacilli</taxon>
        <taxon>Bacillales</taxon>
        <taxon>Bacillaceae</taxon>
        <taxon>Priestia</taxon>
    </lineage>
</organism>
<comment type="caution">
    <text evidence="1">The sequence shown here is derived from an EMBL/GenBank/DDBJ whole genome shotgun (WGS) entry which is preliminary data.</text>
</comment>
<proteinExistence type="predicted"/>
<name>A0ABD4X0J7_PRIMG</name>
<dbReference type="Proteomes" id="UP001213771">
    <property type="component" value="Unassembled WGS sequence"/>
</dbReference>